<sequence length="189" mass="19784">MNRLLLLLSLCVLGACALPGAAPSVTQHDLGGPFPADLKSAVPLRAIHVQAQPTVAGVAMLYREAAQPTRRASYAYNRWAATPASMVEAALVRKFGLEGTARCRLQLSLAEFIIDIDAAGKARALLSADASLYRDNTLLQAQRSFDISVPLAETSPGNGALALRSAVERLAGDSAAWMAGDAGRGCRPG</sequence>
<accession>A0ABU9YW92</accession>
<keyword evidence="3" id="KW-0449">Lipoprotein</keyword>
<dbReference type="RefSeq" id="WP_345918590.1">
    <property type="nucleotide sequence ID" value="NZ_JBDIVE010000002.1"/>
</dbReference>
<keyword evidence="4" id="KW-1185">Reference proteome</keyword>
<gene>
    <name evidence="3" type="ORF">ABDB84_04990</name>
</gene>
<dbReference type="SUPFAM" id="SSF159594">
    <property type="entry name" value="XCC0632-like"/>
    <property type="match status" value="1"/>
</dbReference>
<evidence type="ECO:0000259" key="2">
    <source>
        <dbReference type="Pfam" id="PF03886"/>
    </source>
</evidence>
<proteinExistence type="predicted"/>
<dbReference type="PROSITE" id="PS51257">
    <property type="entry name" value="PROKAR_LIPOPROTEIN"/>
    <property type="match status" value="1"/>
</dbReference>
<feature type="signal peptide" evidence="1">
    <location>
        <begin position="1"/>
        <end position="17"/>
    </location>
</feature>
<dbReference type="EMBL" id="JBDIVE010000002">
    <property type="protein sequence ID" value="MEN3067826.1"/>
    <property type="molecule type" value="Genomic_DNA"/>
</dbReference>
<dbReference type="Gene3D" id="3.40.50.10610">
    <property type="entry name" value="ABC-type transport auxiliary lipoprotein component"/>
    <property type="match status" value="1"/>
</dbReference>
<evidence type="ECO:0000256" key="1">
    <source>
        <dbReference type="SAM" id="SignalP"/>
    </source>
</evidence>
<reference evidence="3 4" key="1">
    <citation type="journal article" date="2018" name="Int. J. Syst. Evol. Microbiol.">
        <title>Uliginosibacterium sediminicola sp. nov., isolated from freshwater sediment.</title>
        <authorList>
            <person name="Hwang W.M."/>
            <person name="Kim S.M."/>
            <person name="Kang K."/>
            <person name="Ahn T.Y."/>
        </authorList>
    </citation>
    <scope>NUCLEOTIDE SEQUENCE [LARGE SCALE GENOMIC DNA]</scope>
    <source>
        <strain evidence="3 4">M1-21</strain>
    </source>
</reference>
<comment type="caution">
    <text evidence="3">The sequence shown here is derived from an EMBL/GenBank/DDBJ whole genome shotgun (WGS) entry which is preliminary data.</text>
</comment>
<dbReference type="InterPro" id="IPR005586">
    <property type="entry name" value="ABC_trans_aux"/>
</dbReference>
<feature type="domain" description="ABC-type transport auxiliary lipoprotein component" evidence="2">
    <location>
        <begin position="55"/>
        <end position="172"/>
    </location>
</feature>
<dbReference type="Pfam" id="PF03886">
    <property type="entry name" value="ABC_trans_aux"/>
    <property type="match status" value="1"/>
</dbReference>
<feature type="chain" id="PRO_5047457410" evidence="1">
    <location>
        <begin position="18"/>
        <end position="189"/>
    </location>
</feature>
<dbReference type="Proteomes" id="UP001410394">
    <property type="component" value="Unassembled WGS sequence"/>
</dbReference>
<keyword evidence="1" id="KW-0732">Signal</keyword>
<evidence type="ECO:0000313" key="4">
    <source>
        <dbReference type="Proteomes" id="UP001410394"/>
    </source>
</evidence>
<name>A0ABU9YW92_9RHOO</name>
<organism evidence="3 4">
    <name type="scientific">Uliginosibacterium sediminicola</name>
    <dbReference type="NCBI Taxonomy" id="2024550"/>
    <lineage>
        <taxon>Bacteria</taxon>
        <taxon>Pseudomonadati</taxon>
        <taxon>Pseudomonadota</taxon>
        <taxon>Betaproteobacteria</taxon>
        <taxon>Rhodocyclales</taxon>
        <taxon>Zoogloeaceae</taxon>
        <taxon>Uliginosibacterium</taxon>
    </lineage>
</organism>
<evidence type="ECO:0000313" key="3">
    <source>
        <dbReference type="EMBL" id="MEN3067826.1"/>
    </source>
</evidence>
<protein>
    <submittedName>
        <fullName evidence="3">ABC-type transport auxiliary lipoprotein family protein</fullName>
    </submittedName>
</protein>